<keyword evidence="1" id="KW-1015">Disulfide bond</keyword>
<dbReference type="AlphaFoldDB" id="A0A914VYX3"/>
<dbReference type="WBParaSite" id="PSAMB.scaffold2769size21378.g19027.t1">
    <property type="protein sequence ID" value="PSAMB.scaffold2769size21378.g19027.t1"/>
    <property type="gene ID" value="PSAMB.scaffold2769size21378.g19027"/>
</dbReference>
<evidence type="ECO:0000259" key="4">
    <source>
        <dbReference type="PROSITE" id="PS50026"/>
    </source>
</evidence>
<dbReference type="Gene3D" id="2.60.120.260">
    <property type="entry name" value="Galactose-binding domain-like"/>
    <property type="match status" value="1"/>
</dbReference>
<keyword evidence="1" id="KW-0245">EGF-like domain</keyword>
<feature type="region of interest" description="Disordered" evidence="2">
    <location>
        <begin position="277"/>
        <end position="300"/>
    </location>
</feature>
<evidence type="ECO:0000256" key="2">
    <source>
        <dbReference type="SAM" id="MobiDB-lite"/>
    </source>
</evidence>
<feature type="region of interest" description="Disordered" evidence="2">
    <location>
        <begin position="433"/>
        <end position="453"/>
    </location>
</feature>
<dbReference type="InterPro" id="IPR000742">
    <property type="entry name" value="EGF"/>
</dbReference>
<keyword evidence="5" id="KW-1185">Reference proteome</keyword>
<feature type="compositionally biased region" description="Low complexity" evidence="2">
    <location>
        <begin position="277"/>
        <end position="293"/>
    </location>
</feature>
<evidence type="ECO:0000256" key="1">
    <source>
        <dbReference type="PROSITE-ProRule" id="PRU00076"/>
    </source>
</evidence>
<feature type="domain" description="EGF-like" evidence="4">
    <location>
        <begin position="325"/>
        <end position="364"/>
    </location>
</feature>
<protein>
    <submittedName>
        <fullName evidence="6">EGF-like domain-containing protein</fullName>
    </submittedName>
</protein>
<organism evidence="5 6">
    <name type="scientific">Plectus sambesii</name>
    <dbReference type="NCBI Taxonomy" id="2011161"/>
    <lineage>
        <taxon>Eukaryota</taxon>
        <taxon>Metazoa</taxon>
        <taxon>Ecdysozoa</taxon>
        <taxon>Nematoda</taxon>
        <taxon>Chromadorea</taxon>
        <taxon>Plectida</taxon>
        <taxon>Plectina</taxon>
        <taxon>Plectoidea</taxon>
        <taxon>Plectidae</taxon>
        <taxon>Plectus</taxon>
    </lineage>
</organism>
<sequence>MARMILSCLFLLISVPFGATTSVGLTTDTNAAASVVKSQHSPTTLIGQSLCPDQKLENAIISAVNQYPKNATAVASYIKDYLSNSSAFNNTEYSILAENLQQNSFWSTVSILNTSNYICKFPNYPNWYISVVAITNQCSNNDEDVIPVSSFVLEKGLPWDSSRLGAVQPQDKADNTDCQDSDLLSTIRSTINQSSNATSIANTLSDYMDTRYLKPKLCYFYMVQVIKNYFYISSYRHMNPKRFCILANQQWTISVISDTCSIPPNQITTTASIMTTPTATTKPTTPITSKPSSGNKHGVPSFVWSRPQEIRLHIGHSPQDDPLNFDAPCEEGSCSGHGSCKKLSRSPVRSKCACDDGFEGRHCERRETVISHRCYMRPGNSREKNQIHGIENCVEGQMCVPDNFYCFFYACPDSIGWCVKAHGAQAQKTLLMSSSDSSKMRGRTADDDDMWDK</sequence>
<keyword evidence="3" id="KW-0732">Signal</keyword>
<evidence type="ECO:0000313" key="5">
    <source>
        <dbReference type="Proteomes" id="UP000887566"/>
    </source>
</evidence>
<evidence type="ECO:0000256" key="3">
    <source>
        <dbReference type="SAM" id="SignalP"/>
    </source>
</evidence>
<feature type="disulfide bond" evidence="1">
    <location>
        <begin position="354"/>
        <end position="363"/>
    </location>
</feature>
<dbReference type="PROSITE" id="PS00022">
    <property type="entry name" value="EGF_1"/>
    <property type="match status" value="1"/>
</dbReference>
<dbReference type="SUPFAM" id="SSF57196">
    <property type="entry name" value="EGF/Laminin"/>
    <property type="match status" value="1"/>
</dbReference>
<proteinExistence type="predicted"/>
<feature type="chain" id="PRO_5036804604" evidence="3">
    <location>
        <begin position="21"/>
        <end position="453"/>
    </location>
</feature>
<dbReference type="PROSITE" id="PS50026">
    <property type="entry name" value="EGF_3"/>
    <property type="match status" value="1"/>
</dbReference>
<feature type="signal peptide" evidence="3">
    <location>
        <begin position="1"/>
        <end position="20"/>
    </location>
</feature>
<comment type="caution">
    <text evidence="1">Lacks conserved residue(s) required for the propagation of feature annotation.</text>
</comment>
<reference evidence="6" key="1">
    <citation type="submission" date="2022-11" db="UniProtKB">
        <authorList>
            <consortium name="WormBaseParasite"/>
        </authorList>
    </citation>
    <scope>IDENTIFICATION</scope>
</reference>
<accession>A0A914VYX3</accession>
<evidence type="ECO:0000313" key="6">
    <source>
        <dbReference type="WBParaSite" id="PSAMB.scaffold2769size21378.g19027.t1"/>
    </source>
</evidence>
<name>A0A914VYX3_9BILA</name>
<dbReference type="PROSITE" id="PS01186">
    <property type="entry name" value="EGF_2"/>
    <property type="match status" value="1"/>
</dbReference>
<dbReference type="Proteomes" id="UP000887566">
    <property type="component" value="Unplaced"/>
</dbReference>